<comment type="caution">
    <text evidence="1">The sequence shown here is derived from an EMBL/GenBank/DDBJ whole genome shotgun (WGS) entry which is preliminary data.</text>
</comment>
<dbReference type="EMBL" id="MKVH01000025">
    <property type="protein sequence ID" value="OJX56314.1"/>
    <property type="molecule type" value="Genomic_DNA"/>
</dbReference>
<accession>A0A1M3KVB7</accession>
<dbReference type="Proteomes" id="UP000184233">
    <property type="component" value="Unassembled WGS sequence"/>
</dbReference>
<reference evidence="1 2" key="1">
    <citation type="submission" date="2016-09" db="EMBL/GenBank/DDBJ databases">
        <title>Genome-resolved meta-omics ties microbial dynamics to process performance in biotechnology for thiocyanate degradation.</title>
        <authorList>
            <person name="Kantor R.S."/>
            <person name="Huddy R.J."/>
            <person name="Iyer R."/>
            <person name="Thomas B.C."/>
            <person name="Brown C.T."/>
            <person name="Anantharaman K."/>
            <person name="Tringe S."/>
            <person name="Hettich R.L."/>
            <person name="Harrison S.T."/>
            <person name="Banfield J.F."/>
        </authorList>
    </citation>
    <scope>NUCLEOTIDE SEQUENCE [LARGE SCALE GENOMIC DNA]</scope>
    <source>
        <strain evidence="1">59-99</strain>
    </source>
</reference>
<dbReference type="AlphaFoldDB" id="A0A1M3KVB7"/>
<protein>
    <submittedName>
        <fullName evidence="1">Uncharacterized protein</fullName>
    </submittedName>
</protein>
<name>A0A1M3KVB7_9BACT</name>
<evidence type="ECO:0000313" key="1">
    <source>
        <dbReference type="EMBL" id="OJX56314.1"/>
    </source>
</evidence>
<organism evidence="1 2">
    <name type="scientific">Candidatus Kapaibacterium thiocyanatum</name>
    <dbReference type="NCBI Taxonomy" id="1895771"/>
    <lineage>
        <taxon>Bacteria</taxon>
        <taxon>Pseudomonadati</taxon>
        <taxon>Candidatus Kapaibacteriota</taxon>
        <taxon>Candidatus Kapaibacteriia</taxon>
        <taxon>Candidatus Kapaibacteriales</taxon>
        <taxon>Candidatus Kapaibacteriaceae</taxon>
        <taxon>Candidatus Kapaibacterium</taxon>
    </lineage>
</organism>
<gene>
    <name evidence="1" type="ORF">BGO89_13335</name>
</gene>
<dbReference type="STRING" id="1895771.BGO89_13335"/>
<sequence>MIHSLDGNAGEQPNDGAWFDPCNDAIEHRLHLVYHSDTSPAWLFDHQDNRALRDVLDPLIRFLDGALYGHAAIGSDVDILIVVPHRYDTTDMGRRIGNAIGRFLNITRFNDNDHQLFRFIEPDVHVLDAHGFRATMNRLLRMRIDYMASCTHPGKGILSPSR</sequence>
<proteinExistence type="predicted"/>
<evidence type="ECO:0000313" key="2">
    <source>
        <dbReference type="Proteomes" id="UP000184233"/>
    </source>
</evidence>